<name>A0A5R9G0Q6_9BACL</name>
<dbReference type="RefSeq" id="WP_138196728.1">
    <property type="nucleotide sequence ID" value="NZ_VCIW01000018.1"/>
</dbReference>
<evidence type="ECO:0000313" key="1">
    <source>
        <dbReference type="EMBL" id="TLS49907.1"/>
    </source>
</evidence>
<accession>A0A5R9G0Q6</accession>
<protein>
    <submittedName>
        <fullName evidence="1">YolD-like family protein</fullName>
    </submittedName>
</protein>
<keyword evidence="2" id="KW-1185">Reference proteome</keyword>
<dbReference type="OrthoDB" id="2376882at2"/>
<dbReference type="Pfam" id="PF08863">
    <property type="entry name" value="YolD"/>
    <property type="match status" value="1"/>
</dbReference>
<gene>
    <name evidence="1" type="ORF">FE782_23175</name>
</gene>
<organism evidence="1 2">
    <name type="scientific">Paenibacillus antri</name>
    <dbReference type="NCBI Taxonomy" id="2582848"/>
    <lineage>
        <taxon>Bacteria</taxon>
        <taxon>Bacillati</taxon>
        <taxon>Bacillota</taxon>
        <taxon>Bacilli</taxon>
        <taxon>Bacillales</taxon>
        <taxon>Paenibacillaceae</taxon>
        <taxon>Paenibacillus</taxon>
    </lineage>
</organism>
<reference evidence="1 2" key="1">
    <citation type="submission" date="2019-05" db="EMBL/GenBank/DDBJ databases">
        <authorList>
            <person name="Narsing Rao M.P."/>
            <person name="Li W.J."/>
        </authorList>
    </citation>
    <scope>NUCLEOTIDE SEQUENCE [LARGE SCALE GENOMIC DNA]</scope>
    <source>
        <strain evidence="1 2">SYSU_K30003</strain>
    </source>
</reference>
<dbReference type="InterPro" id="IPR014962">
    <property type="entry name" value="YolD"/>
</dbReference>
<dbReference type="AlphaFoldDB" id="A0A5R9G0Q6"/>
<comment type="caution">
    <text evidence="1">The sequence shown here is derived from an EMBL/GenBank/DDBJ whole genome shotgun (WGS) entry which is preliminary data.</text>
</comment>
<evidence type="ECO:0000313" key="2">
    <source>
        <dbReference type="Proteomes" id="UP000309676"/>
    </source>
</evidence>
<dbReference type="Proteomes" id="UP000309676">
    <property type="component" value="Unassembled WGS sequence"/>
</dbReference>
<dbReference type="EMBL" id="VCIW01000018">
    <property type="protein sequence ID" value="TLS49907.1"/>
    <property type="molecule type" value="Genomic_DNA"/>
</dbReference>
<proteinExistence type="predicted"/>
<sequence>MTTRGKKLRGNGIWEASRMMLPEHKSAIRTHRTRLNERMKPELDEQRVEELSASLAEALESGAATAVTTFGAYGDETTVGVVAKIDPIERYVKLTTPEETLWIPFGDIVHVTPRRPDR</sequence>